<comment type="caution">
    <text evidence="4">The sequence shown here is derived from an EMBL/GenBank/DDBJ whole genome shotgun (WGS) entry which is preliminary data.</text>
</comment>
<dbReference type="InterPro" id="IPR049629">
    <property type="entry name" value="DPY30_SDC1_DD"/>
</dbReference>
<evidence type="ECO:0008006" key="6">
    <source>
        <dbReference type="Google" id="ProtNLM"/>
    </source>
</evidence>
<dbReference type="CDD" id="cd22965">
    <property type="entry name" value="DD_DPY30_SDC1"/>
    <property type="match status" value="1"/>
</dbReference>
<protein>
    <recommendedName>
        <fullName evidence="6">Dpy-30-like protein</fullName>
    </recommendedName>
</protein>
<dbReference type="EMBL" id="CAKOFQ010007771">
    <property type="protein sequence ID" value="CAH2007929.1"/>
    <property type="molecule type" value="Genomic_DNA"/>
</dbReference>
<evidence type="ECO:0000313" key="4">
    <source>
        <dbReference type="EMBL" id="CAH2007929.1"/>
    </source>
</evidence>
<evidence type="ECO:0000313" key="5">
    <source>
        <dbReference type="Proteomes" id="UP001152888"/>
    </source>
</evidence>
<keyword evidence="5" id="KW-1185">Reference proteome</keyword>
<dbReference type="InterPro" id="IPR007858">
    <property type="entry name" value="Dpy-30_motif"/>
</dbReference>
<evidence type="ECO:0000256" key="3">
    <source>
        <dbReference type="ARBA" id="ARBA00023242"/>
    </source>
</evidence>
<comment type="similarity">
    <text evidence="2">Belongs to the dpy-30 family.</text>
</comment>
<proteinExistence type="inferred from homology"/>
<dbReference type="AlphaFoldDB" id="A0A9P0M9J3"/>
<accession>A0A9P0M9J3</accession>
<keyword evidence="3" id="KW-0539">Nucleus</keyword>
<dbReference type="Pfam" id="PF05186">
    <property type="entry name" value="Dpy-30"/>
    <property type="match status" value="1"/>
</dbReference>
<name>A0A9P0M9J3_ACAOB</name>
<sequence>MENKQGEASKKARIELSSLPTRQYLDQTVVPALLTGLNMIARERPADPLAALGNYLLKTANDKAASTSHATTTD</sequence>
<dbReference type="Gene3D" id="1.20.890.10">
    <property type="entry name" value="cAMP-dependent protein kinase regulatory subunit, dimerization-anchoring domain"/>
    <property type="match status" value="1"/>
</dbReference>
<dbReference type="OrthoDB" id="6270916at2759"/>
<dbReference type="Proteomes" id="UP001152888">
    <property type="component" value="Unassembled WGS sequence"/>
</dbReference>
<organism evidence="4 5">
    <name type="scientific">Acanthoscelides obtectus</name>
    <name type="common">Bean weevil</name>
    <name type="synonym">Bruchus obtectus</name>
    <dbReference type="NCBI Taxonomy" id="200917"/>
    <lineage>
        <taxon>Eukaryota</taxon>
        <taxon>Metazoa</taxon>
        <taxon>Ecdysozoa</taxon>
        <taxon>Arthropoda</taxon>
        <taxon>Hexapoda</taxon>
        <taxon>Insecta</taxon>
        <taxon>Pterygota</taxon>
        <taxon>Neoptera</taxon>
        <taxon>Endopterygota</taxon>
        <taxon>Coleoptera</taxon>
        <taxon>Polyphaga</taxon>
        <taxon>Cucujiformia</taxon>
        <taxon>Chrysomeloidea</taxon>
        <taxon>Chrysomelidae</taxon>
        <taxon>Bruchinae</taxon>
        <taxon>Bruchini</taxon>
        <taxon>Acanthoscelides</taxon>
    </lineage>
</organism>
<comment type="subcellular location">
    <subcellularLocation>
        <location evidence="1">Nucleus</location>
    </subcellularLocation>
</comment>
<dbReference type="GO" id="GO:0005634">
    <property type="term" value="C:nucleus"/>
    <property type="evidence" value="ECO:0007669"/>
    <property type="project" value="UniProtKB-SubCell"/>
</dbReference>
<evidence type="ECO:0000256" key="1">
    <source>
        <dbReference type="ARBA" id="ARBA00004123"/>
    </source>
</evidence>
<gene>
    <name evidence="4" type="ORF">ACAOBT_LOCUS29907</name>
</gene>
<evidence type="ECO:0000256" key="2">
    <source>
        <dbReference type="ARBA" id="ARBA00010849"/>
    </source>
</evidence>
<reference evidence="4" key="1">
    <citation type="submission" date="2022-03" db="EMBL/GenBank/DDBJ databases">
        <authorList>
            <person name="Sayadi A."/>
        </authorList>
    </citation>
    <scope>NUCLEOTIDE SEQUENCE</scope>
</reference>